<protein>
    <submittedName>
        <fullName evidence="2">Uncharacterized protein</fullName>
    </submittedName>
</protein>
<dbReference type="Gramene" id="mRNA:HanXRQr2_Chr13g0615071">
    <property type="protein sequence ID" value="mRNA:HanXRQr2_Chr13g0615071"/>
    <property type="gene ID" value="HanXRQr2_Chr13g0615071"/>
</dbReference>
<sequence length="59" mass="6988">MERGNEACNHGFFIRPSKYGWKPEILKKGVMEEAPTIVCRPIISHIPCINTRDYYWYLD</sequence>
<keyword evidence="3" id="KW-1185">Reference proteome</keyword>
<proteinExistence type="predicted"/>
<dbReference type="Proteomes" id="UP000215914">
    <property type="component" value="Chromosome 13"/>
</dbReference>
<organism evidence="2 3">
    <name type="scientific">Helianthus annuus</name>
    <name type="common">Common sunflower</name>
    <dbReference type="NCBI Taxonomy" id="4232"/>
    <lineage>
        <taxon>Eukaryota</taxon>
        <taxon>Viridiplantae</taxon>
        <taxon>Streptophyta</taxon>
        <taxon>Embryophyta</taxon>
        <taxon>Tracheophyta</taxon>
        <taxon>Spermatophyta</taxon>
        <taxon>Magnoliopsida</taxon>
        <taxon>eudicotyledons</taxon>
        <taxon>Gunneridae</taxon>
        <taxon>Pentapetalae</taxon>
        <taxon>asterids</taxon>
        <taxon>campanulids</taxon>
        <taxon>Asterales</taxon>
        <taxon>Asteraceae</taxon>
        <taxon>Asteroideae</taxon>
        <taxon>Heliantheae alliance</taxon>
        <taxon>Heliantheae</taxon>
        <taxon>Helianthus</taxon>
    </lineage>
</organism>
<dbReference type="AlphaFoldDB" id="A0A251T121"/>
<dbReference type="EMBL" id="MNCJ02000328">
    <property type="protein sequence ID" value="KAF5775705.1"/>
    <property type="molecule type" value="Genomic_DNA"/>
</dbReference>
<evidence type="ECO:0000313" key="3">
    <source>
        <dbReference type="Proteomes" id="UP000215914"/>
    </source>
</evidence>
<reference evidence="1" key="3">
    <citation type="submission" date="2020-06" db="EMBL/GenBank/DDBJ databases">
        <title>Helianthus annuus Genome sequencing and assembly Release 2.</title>
        <authorList>
            <person name="Gouzy J."/>
            <person name="Langlade N."/>
            <person name="Munos S."/>
        </authorList>
    </citation>
    <scope>NUCLEOTIDE SEQUENCE</scope>
    <source>
        <tissue evidence="1">Leaves</tissue>
    </source>
</reference>
<reference evidence="1 3" key="1">
    <citation type="journal article" date="2017" name="Nature">
        <title>The sunflower genome provides insights into oil metabolism, flowering and Asterid evolution.</title>
        <authorList>
            <person name="Badouin H."/>
            <person name="Gouzy J."/>
            <person name="Grassa C.J."/>
            <person name="Murat F."/>
            <person name="Staton S.E."/>
            <person name="Cottret L."/>
            <person name="Lelandais-Briere C."/>
            <person name="Owens G.L."/>
            <person name="Carrere S."/>
            <person name="Mayjonade B."/>
            <person name="Legrand L."/>
            <person name="Gill N."/>
            <person name="Kane N.C."/>
            <person name="Bowers J.E."/>
            <person name="Hubner S."/>
            <person name="Bellec A."/>
            <person name="Berard A."/>
            <person name="Berges H."/>
            <person name="Blanchet N."/>
            <person name="Boniface M.C."/>
            <person name="Brunel D."/>
            <person name="Catrice O."/>
            <person name="Chaidir N."/>
            <person name="Claudel C."/>
            <person name="Donnadieu C."/>
            <person name="Faraut T."/>
            <person name="Fievet G."/>
            <person name="Helmstetter N."/>
            <person name="King M."/>
            <person name="Knapp S.J."/>
            <person name="Lai Z."/>
            <person name="Le Paslier M.C."/>
            <person name="Lippi Y."/>
            <person name="Lorenzon L."/>
            <person name="Mandel J.R."/>
            <person name="Marage G."/>
            <person name="Marchand G."/>
            <person name="Marquand E."/>
            <person name="Bret-Mestries E."/>
            <person name="Morien E."/>
            <person name="Nambeesan S."/>
            <person name="Nguyen T."/>
            <person name="Pegot-Espagnet P."/>
            <person name="Pouilly N."/>
            <person name="Raftis F."/>
            <person name="Sallet E."/>
            <person name="Schiex T."/>
            <person name="Thomas J."/>
            <person name="Vandecasteele C."/>
            <person name="Vares D."/>
            <person name="Vear F."/>
            <person name="Vautrin S."/>
            <person name="Crespi M."/>
            <person name="Mangin B."/>
            <person name="Burke J.M."/>
            <person name="Salse J."/>
            <person name="Munos S."/>
            <person name="Vincourt P."/>
            <person name="Rieseberg L.H."/>
            <person name="Langlade N.B."/>
        </authorList>
    </citation>
    <scope>NUCLEOTIDE SEQUENCE [LARGE SCALE GENOMIC DNA]</scope>
    <source>
        <strain evidence="3">cv. SF193</strain>
        <tissue evidence="1">Leaves</tissue>
    </source>
</reference>
<gene>
    <name evidence="2" type="ORF">HannXRQ_Chr13g0425421</name>
    <name evidence="1" type="ORF">HanXRQr2_Chr13g0615071</name>
</gene>
<evidence type="ECO:0000313" key="1">
    <source>
        <dbReference type="EMBL" id="KAF5775705.1"/>
    </source>
</evidence>
<dbReference type="EMBL" id="CM007902">
    <property type="protein sequence ID" value="OTG03561.1"/>
    <property type="molecule type" value="Genomic_DNA"/>
</dbReference>
<accession>A0A251T121</accession>
<reference evidence="2" key="2">
    <citation type="submission" date="2017-02" db="EMBL/GenBank/DDBJ databases">
        <title>Sunflower complete genome.</title>
        <authorList>
            <person name="Langlade N."/>
            <person name="Munos S."/>
        </authorList>
    </citation>
    <scope>NUCLEOTIDE SEQUENCE [LARGE SCALE GENOMIC DNA]</scope>
    <source>
        <tissue evidence="2">Leaves</tissue>
    </source>
</reference>
<evidence type="ECO:0000313" key="2">
    <source>
        <dbReference type="EMBL" id="OTG03561.1"/>
    </source>
</evidence>
<dbReference type="InParanoid" id="A0A251T121"/>
<name>A0A251T121_HELAN</name>